<reference evidence="1 2" key="1">
    <citation type="submission" date="2016-03" db="EMBL/GenBank/DDBJ databases">
        <title>EvidentialGene: Evidence-directed Construction of Genes on Genomes.</title>
        <authorList>
            <person name="Gilbert D.G."/>
            <person name="Choi J.-H."/>
            <person name="Mockaitis K."/>
            <person name="Colbourne J."/>
            <person name="Pfrender M."/>
        </authorList>
    </citation>
    <scope>NUCLEOTIDE SEQUENCE [LARGE SCALE GENOMIC DNA]</scope>
    <source>
        <strain evidence="1 2">Xinb3</strain>
        <tissue evidence="1">Complete organism</tissue>
    </source>
</reference>
<keyword evidence="2" id="KW-1185">Reference proteome</keyword>
<name>A0A164UBB7_9CRUS</name>
<dbReference type="EMBL" id="LRGB01001581">
    <property type="protein sequence ID" value="KZS11209.1"/>
    <property type="molecule type" value="Genomic_DNA"/>
</dbReference>
<dbReference type="Proteomes" id="UP000076858">
    <property type="component" value="Unassembled WGS sequence"/>
</dbReference>
<gene>
    <name evidence="1" type="ORF">APZ42_023991</name>
</gene>
<proteinExistence type="predicted"/>
<evidence type="ECO:0000313" key="2">
    <source>
        <dbReference type="Proteomes" id="UP000076858"/>
    </source>
</evidence>
<sequence length="88" mass="10284">MAFLHFPSIRNITTDEKRLEPLEHLFMALQIRHFQKTCDAGMEEANVANEASAGQTCQQKEYINVLHICFYRTTHSKIGKWPHRESTH</sequence>
<dbReference type="AlphaFoldDB" id="A0A164UBB7"/>
<accession>A0A164UBB7</accession>
<evidence type="ECO:0000313" key="1">
    <source>
        <dbReference type="EMBL" id="KZS11209.1"/>
    </source>
</evidence>
<comment type="caution">
    <text evidence="1">The sequence shown here is derived from an EMBL/GenBank/DDBJ whole genome shotgun (WGS) entry which is preliminary data.</text>
</comment>
<organism evidence="1 2">
    <name type="scientific">Daphnia magna</name>
    <dbReference type="NCBI Taxonomy" id="35525"/>
    <lineage>
        <taxon>Eukaryota</taxon>
        <taxon>Metazoa</taxon>
        <taxon>Ecdysozoa</taxon>
        <taxon>Arthropoda</taxon>
        <taxon>Crustacea</taxon>
        <taxon>Branchiopoda</taxon>
        <taxon>Diplostraca</taxon>
        <taxon>Cladocera</taxon>
        <taxon>Anomopoda</taxon>
        <taxon>Daphniidae</taxon>
        <taxon>Daphnia</taxon>
    </lineage>
</organism>
<protein>
    <submittedName>
        <fullName evidence="1">Uncharacterized protein</fullName>
    </submittedName>
</protein>